<name>A0A8D8ZAM1_9HEMI</name>
<dbReference type="EMBL" id="HBUF01460908">
    <property type="protein sequence ID" value="CAG6744158.1"/>
    <property type="molecule type" value="Transcribed_RNA"/>
</dbReference>
<evidence type="ECO:0000313" key="1">
    <source>
        <dbReference type="EMBL" id="CAG6744158.1"/>
    </source>
</evidence>
<dbReference type="AlphaFoldDB" id="A0A8D8ZAM1"/>
<proteinExistence type="predicted"/>
<accession>A0A8D8ZAM1</accession>
<reference evidence="1" key="1">
    <citation type="submission" date="2021-05" db="EMBL/GenBank/DDBJ databases">
        <authorList>
            <person name="Alioto T."/>
            <person name="Alioto T."/>
            <person name="Gomez Garrido J."/>
        </authorList>
    </citation>
    <scope>NUCLEOTIDE SEQUENCE</scope>
</reference>
<sequence>MNISGLTFELNFVKSVILAGLSWKEIRSDGRTSLDCQFFGSLGLIKKTLKIKMFYCSRMSWLVGMTIIKHVDSEIKLKCPNSQKKGLDTLASVCSQLNRQNTKVKELHLWGWYLDHPM</sequence>
<protein>
    <submittedName>
        <fullName evidence="1">Uncharacterized protein</fullName>
    </submittedName>
</protein>
<organism evidence="1">
    <name type="scientific">Cacopsylla melanoneura</name>
    <dbReference type="NCBI Taxonomy" id="428564"/>
    <lineage>
        <taxon>Eukaryota</taxon>
        <taxon>Metazoa</taxon>
        <taxon>Ecdysozoa</taxon>
        <taxon>Arthropoda</taxon>
        <taxon>Hexapoda</taxon>
        <taxon>Insecta</taxon>
        <taxon>Pterygota</taxon>
        <taxon>Neoptera</taxon>
        <taxon>Paraneoptera</taxon>
        <taxon>Hemiptera</taxon>
        <taxon>Sternorrhyncha</taxon>
        <taxon>Psylloidea</taxon>
        <taxon>Psyllidae</taxon>
        <taxon>Psyllinae</taxon>
        <taxon>Cacopsylla</taxon>
    </lineage>
</organism>